<proteinExistence type="predicted"/>
<sequence length="160" mass="18403">MRLLIILLLTIISVSSSGQRLIGKYHTYFGHSLELREDSTFRHEWRFDLAGSWATGQWEVSNGIVYLKVKNVYDTLIREGKADSLVLSADEQSSRIKFEEFAGTQLSSGGQSIELDKVTDRLAIRGKRLYQVSKTGQVLRTKQPGIWNRKKRPTYYFKVE</sequence>
<evidence type="ECO:0000313" key="2">
    <source>
        <dbReference type="Proteomes" id="UP001597112"/>
    </source>
</evidence>
<evidence type="ECO:0000313" key="1">
    <source>
        <dbReference type="EMBL" id="MFD1000338.1"/>
    </source>
</evidence>
<reference evidence="2" key="1">
    <citation type="journal article" date="2019" name="Int. J. Syst. Evol. Microbiol.">
        <title>The Global Catalogue of Microorganisms (GCM) 10K type strain sequencing project: providing services to taxonomists for standard genome sequencing and annotation.</title>
        <authorList>
            <consortium name="The Broad Institute Genomics Platform"/>
            <consortium name="The Broad Institute Genome Sequencing Center for Infectious Disease"/>
            <person name="Wu L."/>
            <person name="Ma J."/>
        </authorList>
    </citation>
    <scope>NUCLEOTIDE SEQUENCE [LARGE SCALE GENOMIC DNA]</scope>
    <source>
        <strain evidence="2">CCUG 58938</strain>
    </source>
</reference>
<comment type="caution">
    <text evidence="1">The sequence shown here is derived from an EMBL/GenBank/DDBJ whole genome shotgun (WGS) entry which is preliminary data.</text>
</comment>
<accession>A0ABW3K237</accession>
<organism evidence="1 2">
    <name type="scientific">Ohtaekwangia kribbensis</name>
    <dbReference type="NCBI Taxonomy" id="688913"/>
    <lineage>
        <taxon>Bacteria</taxon>
        <taxon>Pseudomonadati</taxon>
        <taxon>Bacteroidota</taxon>
        <taxon>Cytophagia</taxon>
        <taxon>Cytophagales</taxon>
        <taxon>Fulvivirgaceae</taxon>
        <taxon>Ohtaekwangia</taxon>
    </lineage>
</organism>
<protein>
    <recommendedName>
        <fullName evidence="3">Lipocalin-like domain-containing protein</fullName>
    </recommendedName>
</protein>
<dbReference type="Proteomes" id="UP001597112">
    <property type="component" value="Unassembled WGS sequence"/>
</dbReference>
<keyword evidence="2" id="KW-1185">Reference proteome</keyword>
<gene>
    <name evidence="1" type="ORF">ACFQ21_13530</name>
</gene>
<dbReference type="EMBL" id="JBHTKA010000004">
    <property type="protein sequence ID" value="MFD1000338.1"/>
    <property type="molecule type" value="Genomic_DNA"/>
</dbReference>
<evidence type="ECO:0008006" key="3">
    <source>
        <dbReference type="Google" id="ProtNLM"/>
    </source>
</evidence>
<dbReference type="RefSeq" id="WP_377579745.1">
    <property type="nucleotide sequence ID" value="NZ_JBHTKA010000004.1"/>
</dbReference>
<name>A0ABW3K237_9BACT</name>